<evidence type="ECO:0000256" key="5">
    <source>
        <dbReference type="ARBA" id="ARBA00022485"/>
    </source>
</evidence>
<dbReference type="GO" id="GO:0016020">
    <property type="term" value="C:membrane"/>
    <property type="evidence" value="ECO:0007669"/>
    <property type="project" value="TreeGrafter"/>
</dbReference>
<feature type="binding site" evidence="11">
    <location>
        <position position="29"/>
    </location>
    <ligand>
        <name>[4Fe-4S] cluster</name>
        <dbReference type="ChEBI" id="CHEBI:49883"/>
        <label>1</label>
    </ligand>
</feature>
<accession>D3F8J8</accession>
<feature type="binding site" evidence="11">
    <location>
        <position position="142"/>
    </location>
    <ligand>
        <name>[4Fe-4S] cluster</name>
        <dbReference type="ChEBI" id="CHEBI:49883"/>
        <label>1</label>
    </ligand>
</feature>
<dbReference type="Pfam" id="PF14720">
    <property type="entry name" value="NiFe_hyd_SSU_C"/>
    <property type="match status" value="1"/>
</dbReference>
<comment type="similarity">
    <text evidence="3">Belongs to the [NiFe]/[NiFeSe] hydrogenase small subunit family.</text>
</comment>
<name>D3F8J8_CONWI</name>
<dbReference type="RefSeq" id="WP_012934013.1">
    <property type="nucleotide sequence ID" value="NC_013739.1"/>
</dbReference>
<keyword evidence="7" id="KW-0732">Signal</keyword>
<sequence length="353" mass="38166">MSTVEFTPRQRETEAITAHVLWMTTGLGCDGDSVAMTSATNPSLEDIITGAIPGMPRVVVHNPVIAYEQGEDFMRAWFAAERGELDPFVLILEGSLGNEKINGAGHWSGLGTDPSTGQPITTNAWIDRLAPKAAAVVAVGTCATYGGIPAMAGNATGAMGLRDYLGWRWTSKAGIPIVNIPGCPAQPDNMTEMLVHLVFALAGMAPVPELDDAGRPTSLFGRTAHESCNRAAFYESGNFATEYGSDHRCLVKLGCKGPVVKCNVPLRGWQSGMGGCPNVGGICMACTMPGFPDKYMPFMEEAGNARISSAIARFTYGPILRWGRSIEMRRRYDKEPEWRHNRAELTTGYSKRW</sequence>
<evidence type="ECO:0000259" key="13">
    <source>
        <dbReference type="Pfam" id="PF14720"/>
    </source>
</evidence>
<comment type="subunit">
    <text evidence="4">Heterodimer of a large and a small subunit.</text>
</comment>
<dbReference type="GO" id="GO:0008901">
    <property type="term" value="F:ferredoxin hydrogenase activity"/>
    <property type="evidence" value="ECO:0007669"/>
    <property type="project" value="InterPro"/>
</dbReference>
<feature type="binding site" evidence="11">
    <location>
        <position position="283"/>
    </location>
    <ligand>
        <name>[3Fe-4S] cluster</name>
        <dbReference type="ChEBI" id="CHEBI:21137"/>
    </ligand>
</feature>
<dbReference type="PIRSF" id="PIRSF000310">
    <property type="entry name" value="NiFe_hyd_ssu"/>
    <property type="match status" value="1"/>
</dbReference>
<dbReference type="GO" id="GO:0046872">
    <property type="term" value="F:metal ion binding"/>
    <property type="evidence" value="ECO:0007669"/>
    <property type="project" value="UniProtKB-KW"/>
</dbReference>
<keyword evidence="8" id="KW-0560">Oxidoreductase</keyword>
<feature type="binding site" evidence="11">
    <location>
        <position position="286"/>
    </location>
    <ligand>
        <name>[3Fe-4S] cluster</name>
        <dbReference type="ChEBI" id="CHEBI:21137"/>
    </ligand>
</feature>
<dbReference type="InterPro" id="IPR027394">
    <property type="entry name" value="Cytochrome-c3_hydrogenase_C"/>
</dbReference>
<dbReference type="PANTHER" id="PTHR30013">
    <property type="entry name" value="NIFE / NIFESE HYDROGENASE SMALL SUBUNIT FAMILY MEMBER"/>
    <property type="match status" value="1"/>
</dbReference>
<evidence type="ECO:0000256" key="6">
    <source>
        <dbReference type="ARBA" id="ARBA00022723"/>
    </source>
</evidence>
<evidence type="ECO:0000259" key="12">
    <source>
        <dbReference type="Pfam" id="PF01058"/>
    </source>
</evidence>
<dbReference type="GO" id="GO:0030313">
    <property type="term" value="C:cell envelope"/>
    <property type="evidence" value="ECO:0007669"/>
    <property type="project" value="UniProtKB-SubCell"/>
</dbReference>
<reference evidence="15" key="2">
    <citation type="submission" date="2010-01" db="EMBL/GenBank/DDBJ databases">
        <title>The complete genome of Conexibacter woesei DSM 14684.</title>
        <authorList>
            <consortium name="US DOE Joint Genome Institute (JGI-PGF)"/>
            <person name="Lucas S."/>
            <person name="Copeland A."/>
            <person name="Lapidus A."/>
            <person name="Glavina del Rio T."/>
            <person name="Dalin E."/>
            <person name="Tice H."/>
            <person name="Bruce D."/>
            <person name="Goodwin L."/>
            <person name="Pitluck S."/>
            <person name="Kyrpides N."/>
            <person name="Mavromatis K."/>
            <person name="Ivanova N."/>
            <person name="Mikhailova N."/>
            <person name="Chertkov O."/>
            <person name="Brettin T."/>
            <person name="Detter J.C."/>
            <person name="Han C."/>
            <person name="Larimer F."/>
            <person name="Land M."/>
            <person name="Hauser L."/>
            <person name="Markowitz V."/>
            <person name="Cheng J.-F."/>
            <person name="Hugenholtz P."/>
            <person name="Woyke T."/>
            <person name="Wu D."/>
            <person name="Pukall R."/>
            <person name="Steenblock K."/>
            <person name="Schneider S."/>
            <person name="Klenk H.-P."/>
            <person name="Eisen J.A."/>
        </authorList>
    </citation>
    <scope>NUCLEOTIDE SEQUENCE [LARGE SCALE GENOMIC DNA]</scope>
    <source>
        <strain evidence="15">DSM 14684 / CIP 108061 / JCM 11494 / NBRC 100937 / ID131577</strain>
    </source>
</reference>
<dbReference type="AlphaFoldDB" id="D3F8J8"/>
<dbReference type="InterPro" id="IPR006137">
    <property type="entry name" value="NADH_UbQ_OxRdtase-like_20kDa"/>
</dbReference>
<dbReference type="GO" id="GO:0009061">
    <property type="term" value="P:anaerobic respiration"/>
    <property type="evidence" value="ECO:0007669"/>
    <property type="project" value="TreeGrafter"/>
</dbReference>
<dbReference type="Pfam" id="PF01058">
    <property type="entry name" value="Oxidored_q6"/>
    <property type="match status" value="1"/>
</dbReference>
<gene>
    <name evidence="14" type="ordered locus">Cwoe_2540</name>
</gene>
<dbReference type="eggNOG" id="COG1740">
    <property type="taxonomic scope" value="Bacteria"/>
</dbReference>
<dbReference type="EMBL" id="CP001854">
    <property type="protein sequence ID" value="ADB50962.1"/>
    <property type="molecule type" value="Genomic_DNA"/>
</dbReference>
<evidence type="ECO:0000256" key="10">
    <source>
        <dbReference type="ARBA" id="ARBA00023014"/>
    </source>
</evidence>
<evidence type="ECO:0000256" key="4">
    <source>
        <dbReference type="ARBA" id="ARBA00011771"/>
    </source>
</evidence>
<keyword evidence="15" id="KW-1185">Reference proteome</keyword>
<feature type="binding site" evidence="11">
    <location>
        <position position="255"/>
    </location>
    <ligand>
        <name>[4Fe-4S] cluster</name>
        <dbReference type="ChEBI" id="CHEBI:49883"/>
        <label>2</label>
    </ligand>
</feature>
<dbReference type="GO" id="GO:0051538">
    <property type="term" value="F:3 iron, 4 sulfur cluster binding"/>
    <property type="evidence" value="ECO:0007669"/>
    <property type="project" value="UniProtKB-KW"/>
</dbReference>
<evidence type="ECO:0000313" key="14">
    <source>
        <dbReference type="EMBL" id="ADB50962.1"/>
    </source>
</evidence>
<dbReference type="InterPro" id="IPR037024">
    <property type="entry name" value="NiFe_Hase_small_N_sf"/>
</dbReference>
<feature type="binding site" evidence="11">
    <location>
        <position position="249"/>
    </location>
    <ligand>
        <name>[4Fe-4S] cluster</name>
        <dbReference type="ChEBI" id="CHEBI:49883"/>
        <label>2</label>
    </ligand>
</feature>
<dbReference type="InterPro" id="IPR001821">
    <property type="entry name" value="NiFe_hydrogenase_ssu"/>
</dbReference>
<dbReference type="GO" id="GO:0044569">
    <property type="term" value="C:[Ni-Fe] hydrogenase complex"/>
    <property type="evidence" value="ECO:0007669"/>
    <property type="project" value="TreeGrafter"/>
</dbReference>
<evidence type="ECO:0000313" key="15">
    <source>
        <dbReference type="Proteomes" id="UP000008229"/>
    </source>
</evidence>
<dbReference type="Proteomes" id="UP000008229">
    <property type="component" value="Chromosome"/>
</dbReference>
<feature type="binding site" evidence="11">
    <location>
        <position position="228"/>
    </location>
    <ligand>
        <name>[4Fe-4S] cluster</name>
        <dbReference type="ChEBI" id="CHEBI:49883"/>
        <label>2</label>
    </ligand>
</feature>
<dbReference type="SUPFAM" id="SSF56770">
    <property type="entry name" value="HydA/Nqo6-like"/>
    <property type="match status" value="1"/>
</dbReference>
<evidence type="ECO:0000256" key="8">
    <source>
        <dbReference type="ARBA" id="ARBA00023002"/>
    </source>
</evidence>
<dbReference type="STRING" id="469383.Cwoe_2540"/>
<evidence type="ECO:0000256" key="9">
    <source>
        <dbReference type="ARBA" id="ARBA00023004"/>
    </source>
</evidence>
<dbReference type="GO" id="GO:0009375">
    <property type="term" value="C:ferredoxin hydrogenase complex"/>
    <property type="evidence" value="ECO:0007669"/>
    <property type="project" value="InterPro"/>
</dbReference>
<keyword evidence="10 11" id="KW-0411">Iron-sulfur</keyword>
<evidence type="ECO:0000256" key="11">
    <source>
        <dbReference type="PIRSR" id="PIRSR000310-1"/>
    </source>
</evidence>
<dbReference type="HOGENOM" id="CLU_046107_1_0_11"/>
<feature type="domain" description="Cytochrome-c3 hydrogenase C-terminal" evidence="13">
    <location>
        <begin position="220"/>
        <end position="298"/>
    </location>
</feature>
<dbReference type="Gene3D" id="4.10.480.10">
    <property type="entry name" value="Cytochrome-c3 hydrogenase, C-terminal domain"/>
    <property type="match status" value="1"/>
</dbReference>
<organism evidence="14 15">
    <name type="scientific">Conexibacter woesei (strain DSM 14684 / CCUG 47730 / CIP 108061 / JCM 11494 / NBRC 100937 / ID131577)</name>
    <dbReference type="NCBI Taxonomy" id="469383"/>
    <lineage>
        <taxon>Bacteria</taxon>
        <taxon>Bacillati</taxon>
        <taxon>Actinomycetota</taxon>
        <taxon>Thermoleophilia</taxon>
        <taxon>Solirubrobacterales</taxon>
        <taxon>Conexibacteraceae</taxon>
        <taxon>Conexibacter</taxon>
    </lineage>
</organism>
<dbReference type="KEGG" id="cwo:Cwoe_2540"/>
<evidence type="ECO:0000256" key="2">
    <source>
        <dbReference type="ARBA" id="ARBA00004196"/>
    </source>
</evidence>
<keyword evidence="11" id="KW-0003">3Fe-4S</keyword>
<feature type="domain" description="NADH:ubiquinone oxidoreductase-like 20kDa subunit" evidence="12">
    <location>
        <begin position="29"/>
        <end position="197"/>
    </location>
</feature>
<feature type="binding site" evidence="11">
    <location>
        <position position="183"/>
    </location>
    <ligand>
        <name>[4Fe-4S] cluster</name>
        <dbReference type="ChEBI" id="CHEBI:49883"/>
        <label>1</label>
    </ligand>
</feature>
<keyword evidence="9 11" id="KW-0408">Iron</keyword>
<dbReference type="Gene3D" id="3.40.50.700">
    <property type="entry name" value="NADH:ubiquinone oxidoreductase-like, 20kDa subunit"/>
    <property type="match status" value="1"/>
</dbReference>
<evidence type="ECO:0000256" key="7">
    <source>
        <dbReference type="ARBA" id="ARBA00022729"/>
    </source>
</evidence>
<dbReference type="OrthoDB" id="9766729at2"/>
<keyword evidence="14" id="KW-0830">Ubiquinone</keyword>
<keyword evidence="5 11" id="KW-0004">4Fe-4S</keyword>
<dbReference type="GO" id="GO:0009055">
    <property type="term" value="F:electron transfer activity"/>
    <property type="evidence" value="ECO:0007669"/>
    <property type="project" value="TreeGrafter"/>
</dbReference>
<dbReference type="InterPro" id="IPR037148">
    <property type="entry name" value="NiFe-Hase_small_C_sf"/>
</dbReference>
<dbReference type="PANTHER" id="PTHR30013:SF5">
    <property type="entry name" value="HYDROGENASE SMALL SUBUNIT"/>
    <property type="match status" value="1"/>
</dbReference>
<protein>
    <submittedName>
        <fullName evidence="14">NADH ubiquinone oxidoreductase 20 kDa subunit</fullName>
    </submittedName>
</protein>
<evidence type="ECO:0000256" key="1">
    <source>
        <dbReference type="ARBA" id="ARBA00001966"/>
    </source>
</evidence>
<comment type="subcellular location">
    <subcellularLocation>
        <location evidence="2">Cell envelope</location>
    </subcellularLocation>
</comment>
<comment type="cofactor">
    <cofactor evidence="1">
        <name>[4Fe-4S] cluster</name>
        <dbReference type="ChEBI" id="CHEBI:49883"/>
    </cofactor>
</comment>
<evidence type="ECO:0000256" key="3">
    <source>
        <dbReference type="ARBA" id="ARBA00006605"/>
    </source>
</evidence>
<keyword evidence="6 11" id="KW-0479">Metal-binding</keyword>
<dbReference type="PRINTS" id="PR00614">
    <property type="entry name" value="NIHGNASESMLL"/>
</dbReference>
<dbReference type="GO" id="GO:0051539">
    <property type="term" value="F:4 iron, 4 sulfur cluster binding"/>
    <property type="evidence" value="ECO:0007669"/>
    <property type="project" value="UniProtKB-KW"/>
</dbReference>
<feature type="binding site" evidence="11">
    <location>
        <position position="225"/>
    </location>
    <ligand>
        <name>[4Fe-4S] cluster</name>
        <dbReference type="ChEBI" id="CHEBI:49883"/>
        <label>2</label>
    </ligand>
</feature>
<reference evidence="14 15" key="1">
    <citation type="journal article" date="2010" name="Stand. Genomic Sci.">
        <title>Complete genome sequence of Conexibacter woesei type strain (ID131577).</title>
        <authorList>
            <person name="Pukall R."/>
            <person name="Lapidus A."/>
            <person name="Glavina Del Rio T."/>
            <person name="Copeland A."/>
            <person name="Tice H."/>
            <person name="Cheng J.-F."/>
            <person name="Lucas S."/>
            <person name="Chen F."/>
            <person name="Nolan M."/>
            <person name="Bruce D."/>
            <person name="Goodwin L."/>
            <person name="Pitluck S."/>
            <person name="Mavromatis K."/>
            <person name="Ivanova N."/>
            <person name="Ovchinnikova G."/>
            <person name="Pati A."/>
            <person name="Chen A."/>
            <person name="Palaniappan K."/>
            <person name="Land M."/>
            <person name="Hauser L."/>
            <person name="Chang Y.-J."/>
            <person name="Jeffries C.D."/>
            <person name="Chain P."/>
            <person name="Meincke L."/>
            <person name="Sims D."/>
            <person name="Brettin T."/>
            <person name="Detter J.C."/>
            <person name="Rohde M."/>
            <person name="Goeker M."/>
            <person name="Bristow J."/>
            <person name="Eisen J.A."/>
            <person name="Markowitz V."/>
            <person name="Kyrpides N.C."/>
            <person name="Klenk H.-P."/>
            <person name="Hugenholtz P."/>
        </authorList>
    </citation>
    <scope>NUCLEOTIDE SEQUENCE [LARGE SCALE GENOMIC DNA]</scope>
    <source>
        <strain evidence="15">DSM 14684 / CIP 108061 / JCM 11494 / NBRC 100937 / ID131577</strain>
    </source>
</reference>
<proteinExistence type="inferred from homology"/>